<sequence length="119" mass="13423">MGESENRSDLEKTLKPLYQRASEAEERLARLEAALASADNEDNLKLISELQSKLEESSAELVAEREKAQKLAVENAKLQYRIIHLVRAAKETDLKLEQMEQVLTGKLDALSLEDSKLRS</sequence>
<dbReference type="PANTHER" id="PTHR38377:SF1">
    <property type="entry name" value="THREONINE-TRNA LIGASE 2"/>
    <property type="match status" value="1"/>
</dbReference>
<name>A0A2N9F4F5_FAGSY</name>
<accession>A0A2N9F4F5</accession>
<proteinExistence type="predicted"/>
<evidence type="ECO:0000313" key="3">
    <source>
        <dbReference type="EMBL" id="SPD13643.1"/>
    </source>
</evidence>
<dbReference type="PANTHER" id="PTHR38377">
    <property type="entry name" value="THREONINE-TRNA LIGASE 2"/>
    <property type="match status" value="1"/>
</dbReference>
<evidence type="ECO:0000313" key="2">
    <source>
        <dbReference type="EMBL" id="SPC81729.1"/>
    </source>
</evidence>
<evidence type="ECO:0000256" key="1">
    <source>
        <dbReference type="SAM" id="Coils"/>
    </source>
</evidence>
<keyword evidence="1" id="KW-0175">Coiled coil</keyword>
<gene>
    <name evidence="3" type="ORF">FSB_LOCUS41525</name>
    <name evidence="2" type="ORF">FSB_LOCUS9611</name>
</gene>
<dbReference type="AlphaFoldDB" id="A0A2N9F4F5"/>
<organism evidence="2">
    <name type="scientific">Fagus sylvatica</name>
    <name type="common">Beechnut</name>
    <dbReference type="NCBI Taxonomy" id="28930"/>
    <lineage>
        <taxon>Eukaryota</taxon>
        <taxon>Viridiplantae</taxon>
        <taxon>Streptophyta</taxon>
        <taxon>Embryophyta</taxon>
        <taxon>Tracheophyta</taxon>
        <taxon>Spermatophyta</taxon>
        <taxon>Magnoliopsida</taxon>
        <taxon>eudicotyledons</taxon>
        <taxon>Gunneridae</taxon>
        <taxon>Pentapetalae</taxon>
        <taxon>rosids</taxon>
        <taxon>fabids</taxon>
        <taxon>Fagales</taxon>
        <taxon>Fagaceae</taxon>
        <taxon>Fagus</taxon>
    </lineage>
</organism>
<reference evidence="2" key="1">
    <citation type="submission" date="2018-02" db="EMBL/GenBank/DDBJ databases">
        <authorList>
            <person name="Cohen D.B."/>
            <person name="Kent A.D."/>
        </authorList>
    </citation>
    <scope>NUCLEOTIDE SEQUENCE</scope>
</reference>
<dbReference type="EMBL" id="OIVN01000534">
    <property type="protein sequence ID" value="SPC81729.1"/>
    <property type="molecule type" value="Genomic_DNA"/>
</dbReference>
<feature type="coiled-coil region" evidence="1">
    <location>
        <begin position="14"/>
        <end position="74"/>
    </location>
</feature>
<protein>
    <submittedName>
        <fullName evidence="2">Uncharacterized protein</fullName>
    </submittedName>
</protein>
<dbReference type="EMBL" id="OIVN01003797">
    <property type="protein sequence ID" value="SPD13643.1"/>
    <property type="molecule type" value="Genomic_DNA"/>
</dbReference>